<proteinExistence type="predicted"/>
<feature type="compositionally biased region" description="Basic and acidic residues" evidence="1">
    <location>
        <begin position="77"/>
        <end position="90"/>
    </location>
</feature>
<feature type="compositionally biased region" description="Polar residues" evidence="1">
    <location>
        <begin position="1"/>
        <end position="12"/>
    </location>
</feature>
<comment type="caution">
    <text evidence="2">The sequence shown here is derived from an EMBL/GenBank/DDBJ whole genome shotgun (WGS) entry which is preliminary data.</text>
</comment>
<gene>
    <name evidence="2" type="ORF">ED733_002036</name>
</gene>
<evidence type="ECO:0000256" key="1">
    <source>
        <dbReference type="SAM" id="MobiDB-lite"/>
    </source>
</evidence>
<evidence type="ECO:0000313" key="2">
    <source>
        <dbReference type="EMBL" id="TWU72834.1"/>
    </source>
</evidence>
<dbReference type="Proteomes" id="UP000317257">
    <property type="component" value="Unassembled WGS sequence"/>
</dbReference>
<feature type="region of interest" description="Disordered" evidence="1">
    <location>
        <begin position="1"/>
        <end position="90"/>
    </location>
</feature>
<dbReference type="EMBL" id="SBHS01000023">
    <property type="protein sequence ID" value="TWU72834.1"/>
    <property type="molecule type" value="Genomic_DNA"/>
</dbReference>
<accession>A0A5C6G5N7</accession>
<dbReference type="AlphaFoldDB" id="A0A5C6G5N7"/>
<protein>
    <submittedName>
        <fullName evidence="2">Uncharacterized protein</fullName>
    </submittedName>
</protein>
<sequence>MSEQTTSRTSHTAGGVPVRNAHHANQDTGDSRVPLSAEPGVYNNDGVRQVPISAEPGVYRHDDRNSPKEGTAGEQGVRIENEDKGIGSKV</sequence>
<feature type="compositionally biased region" description="Basic and acidic residues" evidence="1">
    <location>
        <begin position="58"/>
        <end position="67"/>
    </location>
</feature>
<organism evidence="2 3">
    <name type="scientific">Metarhizium rileyi (strain RCEF 4871)</name>
    <name type="common">Nomuraea rileyi</name>
    <dbReference type="NCBI Taxonomy" id="1649241"/>
    <lineage>
        <taxon>Eukaryota</taxon>
        <taxon>Fungi</taxon>
        <taxon>Dikarya</taxon>
        <taxon>Ascomycota</taxon>
        <taxon>Pezizomycotina</taxon>
        <taxon>Sordariomycetes</taxon>
        <taxon>Hypocreomycetidae</taxon>
        <taxon>Hypocreales</taxon>
        <taxon>Clavicipitaceae</taxon>
        <taxon>Metarhizium</taxon>
    </lineage>
</organism>
<evidence type="ECO:0000313" key="3">
    <source>
        <dbReference type="Proteomes" id="UP000317257"/>
    </source>
</evidence>
<name>A0A5C6G5N7_METRR</name>
<reference evidence="3" key="1">
    <citation type="submission" date="2018-12" db="EMBL/GenBank/DDBJ databases">
        <title>The complete genome of Metarhizium rileyi, a key fungal pathogen of Lepidoptera.</title>
        <authorList>
            <person name="Binneck E."/>
            <person name="Lastra C.C.L."/>
            <person name="Sosa-Gomez D.R."/>
        </authorList>
    </citation>
    <scope>NUCLEOTIDE SEQUENCE [LARGE SCALE GENOMIC DNA]</scope>
    <source>
        <strain evidence="3">Cep018-CH2</strain>
    </source>
</reference>